<dbReference type="Gene3D" id="3.90.1300.10">
    <property type="entry name" value="Amidase signature (AS) domain"/>
    <property type="match status" value="1"/>
</dbReference>
<dbReference type="PANTHER" id="PTHR11895:SF7">
    <property type="entry name" value="GLUTAMYL-TRNA(GLN) AMIDOTRANSFERASE SUBUNIT A, MITOCHONDRIAL"/>
    <property type="match status" value="1"/>
</dbReference>
<dbReference type="SUPFAM" id="SSF75304">
    <property type="entry name" value="Amidase signature (AS) enzymes"/>
    <property type="match status" value="1"/>
</dbReference>
<evidence type="ECO:0000313" key="5">
    <source>
        <dbReference type="Proteomes" id="UP000199213"/>
    </source>
</evidence>
<dbReference type="PANTHER" id="PTHR11895">
    <property type="entry name" value="TRANSAMIDASE"/>
    <property type="match status" value="1"/>
</dbReference>
<dbReference type="Proteomes" id="UP000199213">
    <property type="component" value="Unassembled WGS sequence"/>
</dbReference>
<dbReference type="PROSITE" id="PS00571">
    <property type="entry name" value="AMIDASES"/>
    <property type="match status" value="1"/>
</dbReference>
<name>A0A1G8ZVE3_ACTMZ</name>
<evidence type="ECO:0000313" key="4">
    <source>
        <dbReference type="EMBL" id="SDK19092.1"/>
    </source>
</evidence>
<dbReference type="InterPro" id="IPR023631">
    <property type="entry name" value="Amidase_dom"/>
</dbReference>
<comment type="similarity">
    <text evidence="1">Belongs to the amidase family.</text>
</comment>
<dbReference type="Pfam" id="PF01425">
    <property type="entry name" value="Amidase"/>
    <property type="match status" value="1"/>
</dbReference>
<feature type="region of interest" description="Disordered" evidence="2">
    <location>
        <begin position="130"/>
        <end position="154"/>
    </location>
</feature>
<protein>
    <submittedName>
        <fullName evidence="4">Amidase</fullName>
    </submittedName>
</protein>
<evidence type="ECO:0000256" key="2">
    <source>
        <dbReference type="SAM" id="MobiDB-lite"/>
    </source>
</evidence>
<dbReference type="InterPro" id="IPR036928">
    <property type="entry name" value="AS_sf"/>
</dbReference>
<dbReference type="AlphaFoldDB" id="A0A1G8ZVE3"/>
<evidence type="ECO:0000259" key="3">
    <source>
        <dbReference type="Pfam" id="PF01425"/>
    </source>
</evidence>
<keyword evidence="5" id="KW-1185">Reference proteome</keyword>
<dbReference type="RefSeq" id="WP_092627741.1">
    <property type="nucleotide sequence ID" value="NZ_FNFM01000005.1"/>
</dbReference>
<dbReference type="InterPro" id="IPR020556">
    <property type="entry name" value="Amidase_CS"/>
</dbReference>
<dbReference type="GO" id="GO:0003824">
    <property type="term" value="F:catalytic activity"/>
    <property type="evidence" value="ECO:0007669"/>
    <property type="project" value="InterPro"/>
</dbReference>
<dbReference type="OrthoDB" id="5175573at2"/>
<sequence length="492" mass="51399">MDYSEYREHDGVGLAELVSSGEVPATELLDAAFDRYEKVNDRINAVVRADRETAAEFAGGLPAGGPLAGVPFLLKDLNQEVAGHPSSAGTAALARVAAPETAEVVRRWLNAGLLPFGRTNTPEFGAKPVTEPEAFGPARNPWSPDRTPGGSSGGSAAAVAAGIVPVAGASDGGGSIRIPAACCGVFGLKPGRGLVPAGPARAENFHGAASDGVLSRTVRDSAAALDAIVGTDPAGPYSPAAPPRDFTTEIASEPPRLRVGFTSQSALGRPHPHAIEALSDAARLLESLGHHVEPVSSPVDLDSLAVDFLRAWSVKLAASIDDAVAATGASETSFELDSRLLAAVGRAISGPEYSALLDRWHDYTRRLAEFHRDYDLLLTPGLAGPPVRVGELATGEPLRAAGRAVLGLGLGRMLRASGMVDRVARENLRHVPYTQLANITGRPAMSVPLYWDPEGLPLGVQFVGPLAGEGMLFRLAAQLERARPWARREPPL</sequence>
<dbReference type="EMBL" id="FNFM01000005">
    <property type="protein sequence ID" value="SDK19092.1"/>
    <property type="molecule type" value="Genomic_DNA"/>
</dbReference>
<proteinExistence type="inferred from homology"/>
<feature type="domain" description="Amidase" evidence="3">
    <location>
        <begin position="27"/>
        <end position="393"/>
    </location>
</feature>
<reference evidence="5" key="1">
    <citation type="submission" date="2016-10" db="EMBL/GenBank/DDBJ databases">
        <authorList>
            <person name="Varghese N."/>
            <person name="Submissions S."/>
        </authorList>
    </citation>
    <scope>NUCLEOTIDE SEQUENCE [LARGE SCALE GENOMIC DNA]</scope>
    <source>
        <strain evidence="5">DSM 45460</strain>
    </source>
</reference>
<evidence type="ECO:0000256" key="1">
    <source>
        <dbReference type="ARBA" id="ARBA00009199"/>
    </source>
</evidence>
<dbReference type="InterPro" id="IPR000120">
    <property type="entry name" value="Amidase"/>
</dbReference>
<accession>A0A1G8ZVE3</accession>
<gene>
    <name evidence="4" type="ORF">SAMN04487820_105162</name>
</gene>
<organism evidence="4 5">
    <name type="scientific">Actinopolyspora mzabensis</name>
    <dbReference type="NCBI Taxonomy" id="995066"/>
    <lineage>
        <taxon>Bacteria</taxon>
        <taxon>Bacillati</taxon>
        <taxon>Actinomycetota</taxon>
        <taxon>Actinomycetes</taxon>
        <taxon>Actinopolysporales</taxon>
        <taxon>Actinopolysporaceae</taxon>
        <taxon>Actinopolyspora</taxon>
    </lineage>
</organism>